<protein>
    <submittedName>
        <fullName evidence="1">Uncharacterized protein</fullName>
    </submittedName>
</protein>
<reference evidence="1" key="1">
    <citation type="submission" date="2021-02" db="EMBL/GenBank/DDBJ databases">
        <title>Natronoglycomyces albus gen. nov., sp. nov, a haloalkaliphilic actinobacterium from a soda solonchak soil.</title>
        <authorList>
            <person name="Sorokin D.Y."/>
            <person name="Khijniak T.V."/>
            <person name="Zakharycheva A.P."/>
            <person name="Boueva O.V."/>
            <person name="Ariskina E.V."/>
            <person name="Hahnke R.L."/>
            <person name="Bunk B."/>
            <person name="Sproer C."/>
            <person name="Schumann P."/>
            <person name="Evtushenko L.I."/>
            <person name="Kublanov I.V."/>
        </authorList>
    </citation>
    <scope>NUCLEOTIDE SEQUENCE</scope>
    <source>
        <strain evidence="1">DSM 106290</strain>
    </source>
</reference>
<organism evidence="1 2">
    <name type="scientific">Natronoglycomyces albus</name>
    <dbReference type="NCBI Taxonomy" id="2811108"/>
    <lineage>
        <taxon>Bacteria</taxon>
        <taxon>Bacillati</taxon>
        <taxon>Actinomycetota</taxon>
        <taxon>Actinomycetes</taxon>
        <taxon>Glycomycetales</taxon>
        <taxon>Glycomycetaceae</taxon>
        <taxon>Natronoglycomyces</taxon>
    </lineage>
</organism>
<dbReference type="RefSeq" id="WP_213171958.1">
    <property type="nucleotide sequence ID" value="NZ_CP070496.1"/>
</dbReference>
<keyword evidence="2" id="KW-1185">Reference proteome</keyword>
<name>A0A895XLJ4_9ACTN</name>
<accession>A0A895XLJ4</accession>
<dbReference type="KEGG" id="nav:JQS30_03200"/>
<proteinExistence type="predicted"/>
<dbReference type="Proteomes" id="UP000662939">
    <property type="component" value="Chromosome"/>
</dbReference>
<dbReference type="AlphaFoldDB" id="A0A895XLJ4"/>
<gene>
    <name evidence="1" type="ORF">JQS30_03200</name>
</gene>
<sequence length="100" mass="11240">MNDTYSSSVKAPKTTSDAVVEFVFNFDTYMISPHPKRGAALALTMQGRSMPIRVATILIQRGRIHTIEWETPFSGYPPEWQTTIGDLVTQHCDPVMKEPV</sequence>
<dbReference type="EMBL" id="CP070496">
    <property type="protein sequence ID" value="QSB05947.1"/>
    <property type="molecule type" value="Genomic_DNA"/>
</dbReference>
<evidence type="ECO:0000313" key="1">
    <source>
        <dbReference type="EMBL" id="QSB05947.1"/>
    </source>
</evidence>
<evidence type="ECO:0000313" key="2">
    <source>
        <dbReference type="Proteomes" id="UP000662939"/>
    </source>
</evidence>